<gene>
    <name evidence="1" type="ORF">GLYMA_10G070800</name>
</gene>
<name>A0A0R0HYN1_SOYBN</name>
<dbReference type="EMBL" id="CM000843">
    <property type="protein sequence ID" value="KRH32725.1"/>
    <property type="molecule type" value="Genomic_DNA"/>
</dbReference>
<evidence type="ECO:0000313" key="2">
    <source>
        <dbReference type="EnsemblPlants" id="KRH32725"/>
    </source>
</evidence>
<dbReference type="EnsemblPlants" id="KRH32725">
    <property type="protein sequence ID" value="KRH32725"/>
    <property type="gene ID" value="GLYMA_10G070800"/>
</dbReference>
<evidence type="ECO:0000313" key="3">
    <source>
        <dbReference type="Proteomes" id="UP000008827"/>
    </source>
</evidence>
<reference evidence="1" key="3">
    <citation type="submission" date="2018-07" db="EMBL/GenBank/DDBJ databases">
        <title>WGS assembly of Glycine max.</title>
        <authorList>
            <person name="Schmutz J."/>
            <person name="Cannon S."/>
            <person name="Schlueter J."/>
            <person name="Ma J."/>
            <person name="Mitros T."/>
            <person name="Nelson W."/>
            <person name="Hyten D."/>
            <person name="Song Q."/>
            <person name="Thelen J."/>
            <person name="Cheng J."/>
            <person name="Xu D."/>
            <person name="Hellsten U."/>
            <person name="May G."/>
            <person name="Yu Y."/>
            <person name="Sakurai T."/>
            <person name="Umezawa T."/>
            <person name="Bhattacharyya M."/>
            <person name="Sandhu D."/>
            <person name="Valliyodan B."/>
            <person name="Lindquist E."/>
            <person name="Peto M."/>
            <person name="Grant D."/>
            <person name="Shu S."/>
            <person name="Goodstein D."/>
            <person name="Barry K."/>
            <person name="Futrell-Griggs M."/>
            <person name="Abernathy B."/>
            <person name="Du J."/>
            <person name="Tian Z."/>
            <person name="Zhu L."/>
            <person name="Gill N."/>
            <person name="Joshi T."/>
            <person name="Libault M."/>
            <person name="Sethuraman A."/>
            <person name="Zhang X."/>
            <person name="Shinozaki K."/>
            <person name="Nguyen H."/>
            <person name="Wing R."/>
            <person name="Cregan P."/>
            <person name="Specht J."/>
            <person name="Grimwood J."/>
            <person name="Rokhsar D."/>
            <person name="Stacey G."/>
            <person name="Shoemaker R."/>
            <person name="Jackson S."/>
        </authorList>
    </citation>
    <scope>NUCLEOTIDE SEQUENCE</scope>
    <source>
        <tissue evidence="1">Callus</tissue>
    </source>
</reference>
<dbReference type="AlphaFoldDB" id="A0A0R0HYN1"/>
<proteinExistence type="predicted"/>
<dbReference type="InParanoid" id="A0A0R0HYN1"/>
<accession>A0A0R0HYN1</accession>
<reference evidence="2" key="2">
    <citation type="submission" date="2018-02" db="UniProtKB">
        <authorList>
            <consortium name="EnsemblPlants"/>
        </authorList>
    </citation>
    <scope>IDENTIFICATION</scope>
    <source>
        <strain evidence="2">Williams 82</strain>
    </source>
</reference>
<sequence>MGCKPPPQGWIKANVDVSVGARGHFAACGGVFRDSQGVWLTGFLKLPGCLFCFDG</sequence>
<dbReference type="Proteomes" id="UP000008827">
    <property type="component" value="Chromosome 10"/>
</dbReference>
<organism evidence="1">
    <name type="scientific">Glycine max</name>
    <name type="common">Soybean</name>
    <name type="synonym">Glycine hispida</name>
    <dbReference type="NCBI Taxonomy" id="3847"/>
    <lineage>
        <taxon>Eukaryota</taxon>
        <taxon>Viridiplantae</taxon>
        <taxon>Streptophyta</taxon>
        <taxon>Embryophyta</taxon>
        <taxon>Tracheophyta</taxon>
        <taxon>Spermatophyta</taxon>
        <taxon>Magnoliopsida</taxon>
        <taxon>eudicotyledons</taxon>
        <taxon>Gunneridae</taxon>
        <taxon>Pentapetalae</taxon>
        <taxon>rosids</taxon>
        <taxon>fabids</taxon>
        <taxon>Fabales</taxon>
        <taxon>Fabaceae</taxon>
        <taxon>Papilionoideae</taxon>
        <taxon>50 kb inversion clade</taxon>
        <taxon>NPAAA clade</taxon>
        <taxon>indigoferoid/millettioid clade</taxon>
        <taxon>Phaseoleae</taxon>
        <taxon>Glycine</taxon>
        <taxon>Glycine subgen. Soja</taxon>
    </lineage>
</organism>
<keyword evidence="3" id="KW-1185">Reference proteome</keyword>
<evidence type="ECO:0000313" key="1">
    <source>
        <dbReference type="EMBL" id="KRH32725.1"/>
    </source>
</evidence>
<evidence type="ECO:0008006" key="4">
    <source>
        <dbReference type="Google" id="ProtNLM"/>
    </source>
</evidence>
<protein>
    <recommendedName>
        <fullName evidence="4">RNase H type-1 domain-containing protein</fullName>
    </recommendedName>
</protein>
<reference evidence="1 2" key="1">
    <citation type="journal article" date="2010" name="Nature">
        <title>Genome sequence of the palaeopolyploid soybean.</title>
        <authorList>
            <person name="Schmutz J."/>
            <person name="Cannon S.B."/>
            <person name="Schlueter J."/>
            <person name="Ma J."/>
            <person name="Mitros T."/>
            <person name="Nelson W."/>
            <person name="Hyten D.L."/>
            <person name="Song Q."/>
            <person name="Thelen J.J."/>
            <person name="Cheng J."/>
            <person name="Xu D."/>
            <person name="Hellsten U."/>
            <person name="May G.D."/>
            <person name="Yu Y."/>
            <person name="Sakurai T."/>
            <person name="Umezawa T."/>
            <person name="Bhattacharyya M.K."/>
            <person name="Sandhu D."/>
            <person name="Valliyodan B."/>
            <person name="Lindquist E."/>
            <person name="Peto M."/>
            <person name="Grant D."/>
            <person name="Shu S."/>
            <person name="Goodstein D."/>
            <person name="Barry K."/>
            <person name="Futrell-Griggs M."/>
            <person name="Abernathy B."/>
            <person name="Du J."/>
            <person name="Tian Z."/>
            <person name="Zhu L."/>
            <person name="Gill N."/>
            <person name="Joshi T."/>
            <person name="Libault M."/>
            <person name="Sethuraman A."/>
            <person name="Zhang X.-C."/>
            <person name="Shinozaki K."/>
            <person name="Nguyen H.T."/>
            <person name="Wing R.A."/>
            <person name="Cregan P."/>
            <person name="Specht J."/>
            <person name="Grimwood J."/>
            <person name="Rokhsar D."/>
            <person name="Stacey G."/>
            <person name="Shoemaker R.C."/>
            <person name="Jackson S.A."/>
        </authorList>
    </citation>
    <scope>NUCLEOTIDE SEQUENCE</scope>
    <source>
        <strain evidence="2">cv. Williams 82</strain>
        <tissue evidence="1">Callus</tissue>
    </source>
</reference>
<dbReference type="Gramene" id="KRH32725">
    <property type="protein sequence ID" value="KRH32725"/>
    <property type="gene ID" value="GLYMA_10G070800"/>
</dbReference>